<keyword evidence="2" id="KW-0963">Cytoplasm</keyword>
<comment type="caution">
    <text evidence="5">The sequence shown here is derived from an EMBL/GenBank/DDBJ whole genome shotgun (WGS) entry which is preliminary data.</text>
</comment>
<keyword evidence="3" id="KW-0853">WD repeat</keyword>
<organism evidence="5 6">
    <name type="scientific">Goodea atripinnis</name>
    <dbReference type="NCBI Taxonomy" id="208336"/>
    <lineage>
        <taxon>Eukaryota</taxon>
        <taxon>Metazoa</taxon>
        <taxon>Chordata</taxon>
        <taxon>Craniata</taxon>
        <taxon>Vertebrata</taxon>
        <taxon>Euteleostomi</taxon>
        <taxon>Actinopterygii</taxon>
        <taxon>Neopterygii</taxon>
        <taxon>Teleostei</taxon>
        <taxon>Neoteleostei</taxon>
        <taxon>Acanthomorphata</taxon>
        <taxon>Ovalentaria</taxon>
        <taxon>Atherinomorphae</taxon>
        <taxon>Cyprinodontiformes</taxon>
        <taxon>Goodeidae</taxon>
        <taxon>Goodea</taxon>
    </lineage>
</organism>
<evidence type="ECO:0000256" key="2">
    <source>
        <dbReference type="ARBA" id="ARBA00022490"/>
    </source>
</evidence>
<dbReference type="InterPro" id="IPR001680">
    <property type="entry name" value="WD40_rpt"/>
</dbReference>
<comment type="subcellular location">
    <subcellularLocation>
        <location evidence="1">Cytoplasm</location>
    </subcellularLocation>
</comment>
<dbReference type="InterPro" id="IPR050687">
    <property type="entry name" value="Dynein_IC"/>
</dbReference>
<name>A0ABV0P7W6_9TELE</name>
<reference evidence="5 6" key="1">
    <citation type="submission" date="2021-06" db="EMBL/GenBank/DDBJ databases">
        <authorList>
            <person name="Palmer J.M."/>
        </authorList>
    </citation>
    <scope>NUCLEOTIDE SEQUENCE [LARGE SCALE GENOMIC DNA]</scope>
    <source>
        <strain evidence="5 6">GA_2019</strain>
        <tissue evidence="5">Muscle</tissue>
    </source>
</reference>
<dbReference type="Gene3D" id="2.130.10.10">
    <property type="entry name" value="YVTN repeat-like/Quinoprotein amine dehydrogenase"/>
    <property type="match status" value="1"/>
</dbReference>
<evidence type="ECO:0000256" key="1">
    <source>
        <dbReference type="ARBA" id="ARBA00004496"/>
    </source>
</evidence>
<dbReference type="SUPFAM" id="SSF50978">
    <property type="entry name" value="WD40 repeat-like"/>
    <property type="match status" value="1"/>
</dbReference>
<dbReference type="PANTHER" id="PTHR12442">
    <property type="entry name" value="DYNEIN INTERMEDIATE CHAIN"/>
    <property type="match status" value="1"/>
</dbReference>
<evidence type="ECO:0000256" key="4">
    <source>
        <dbReference type="ARBA" id="ARBA00022737"/>
    </source>
</evidence>
<accession>A0ABV0P7W6</accession>
<sequence length="196" mass="21584">DSLELVFKQSKAVAVTSMAFPVGDVNNFVVGSEDGSVYTACRHGSAAGPVDFSHLFISSSFDWTVKLWSTKVRRPPGQTQQHISVSPHSLAKVLVAFLLQSTRPLYSFEDSSDYVYDSMWSPAHPALFACVDLSGRLDLWNLNNDTEVSTHRPSSICCCQSNCWDMANLPLKPIEFLTDTHACNKVESLCSYVPAS</sequence>
<keyword evidence="6" id="KW-1185">Reference proteome</keyword>
<dbReference type="SMART" id="SM00320">
    <property type="entry name" value="WD40"/>
    <property type="match status" value="2"/>
</dbReference>
<dbReference type="EMBL" id="JAHRIO010063111">
    <property type="protein sequence ID" value="MEQ2179532.1"/>
    <property type="molecule type" value="Genomic_DNA"/>
</dbReference>
<dbReference type="InterPro" id="IPR015943">
    <property type="entry name" value="WD40/YVTN_repeat-like_dom_sf"/>
</dbReference>
<gene>
    <name evidence="5" type="ORF">GOODEAATRI_025986</name>
</gene>
<keyword evidence="4" id="KW-0677">Repeat</keyword>
<dbReference type="InterPro" id="IPR036322">
    <property type="entry name" value="WD40_repeat_dom_sf"/>
</dbReference>
<dbReference type="PANTHER" id="PTHR12442:SF37">
    <property type="entry name" value="CYTOPLASMIC DYNEIN 1 INTERMEDIATE CHAIN 2"/>
    <property type="match status" value="1"/>
</dbReference>
<feature type="non-terminal residue" evidence="5">
    <location>
        <position position="1"/>
    </location>
</feature>
<evidence type="ECO:0000313" key="5">
    <source>
        <dbReference type="EMBL" id="MEQ2179532.1"/>
    </source>
</evidence>
<dbReference type="Proteomes" id="UP001476798">
    <property type="component" value="Unassembled WGS sequence"/>
</dbReference>
<evidence type="ECO:0000256" key="3">
    <source>
        <dbReference type="ARBA" id="ARBA00022574"/>
    </source>
</evidence>
<protein>
    <submittedName>
        <fullName evidence="5">Uncharacterized protein</fullName>
    </submittedName>
</protein>
<evidence type="ECO:0000313" key="6">
    <source>
        <dbReference type="Proteomes" id="UP001476798"/>
    </source>
</evidence>
<proteinExistence type="predicted"/>